<dbReference type="InterPro" id="IPR050267">
    <property type="entry name" value="Anti-sigma-factor_SerPK"/>
</dbReference>
<keyword evidence="3" id="KW-0067">ATP-binding</keyword>
<dbReference type="InterPro" id="IPR003594">
    <property type="entry name" value="HATPase_dom"/>
</dbReference>
<dbReference type="EMBL" id="PDKW01000043">
    <property type="protein sequence ID" value="PGH55014.1"/>
    <property type="molecule type" value="Genomic_DNA"/>
</dbReference>
<protein>
    <submittedName>
        <fullName evidence="3">ATP-binding protein</fullName>
    </submittedName>
</protein>
<dbReference type="InterPro" id="IPR036890">
    <property type="entry name" value="HATPase_C_sf"/>
</dbReference>
<name>A0A2B8B1A5_9PROT</name>
<sequence>MDGTTQGTTQEADQAVGCRTRFAGLLAPGLAADRLNRLALALRLSPLQAPAGPAPLAVLLAGDGSAVPESDALWLPPVAAWIEPPADTGASDTADRLAPFLAEAAKSDLYLNLTTATAHDLQLGGRLLAALSARHPLEGDRRDDVELALHEAVSNALVHGNLGVAGMKELSAQELERFSRDLGDRLADPVLAGRRIVVTLRIEPAEDGRCVATVEITDEGAGFTPGPRASSGASGRGLDLIGTIADGLTIEDGGRRIRMRFRL</sequence>
<dbReference type="OrthoDB" id="7359845at2"/>
<keyword evidence="1" id="KW-0808">Transferase</keyword>
<proteinExistence type="predicted"/>
<dbReference type="PANTHER" id="PTHR35526:SF3">
    <property type="entry name" value="ANTI-SIGMA-F FACTOR RSBW"/>
    <property type="match status" value="1"/>
</dbReference>
<dbReference type="Gene3D" id="3.30.565.10">
    <property type="entry name" value="Histidine kinase-like ATPase, C-terminal domain"/>
    <property type="match status" value="1"/>
</dbReference>
<evidence type="ECO:0000313" key="4">
    <source>
        <dbReference type="Proteomes" id="UP000225379"/>
    </source>
</evidence>
<keyword evidence="1" id="KW-0418">Kinase</keyword>
<dbReference type="Proteomes" id="UP000225379">
    <property type="component" value="Unassembled WGS sequence"/>
</dbReference>
<keyword evidence="4" id="KW-1185">Reference proteome</keyword>
<dbReference type="GO" id="GO:0005524">
    <property type="term" value="F:ATP binding"/>
    <property type="evidence" value="ECO:0007669"/>
    <property type="project" value="UniProtKB-KW"/>
</dbReference>
<dbReference type="PANTHER" id="PTHR35526">
    <property type="entry name" value="ANTI-SIGMA-F FACTOR RSBW-RELATED"/>
    <property type="match status" value="1"/>
</dbReference>
<reference evidence="4" key="1">
    <citation type="submission" date="2017-10" db="EMBL/GenBank/DDBJ databases">
        <authorList>
            <person name="Kravchenko I.K."/>
            <person name="Grouzdev D.S."/>
        </authorList>
    </citation>
    <scope>NUCLEOTIDE SEQUENCE [LARGE SCALE GENOMIC DNA]</scope>
    <source>
        <strain evidence="4">B2</strain>
    </source>
</reference>
<evidence type="ECO:0000313" key="3">
    <source>
        <dbReference type="EMBL" id="PGH55014.1"/>
    </source>
</evidence>
<dbReference type="CDD" id="cd16936">
    <property type="entry name" value="HATPase_RsbW-like"/>
    <property type="match status" value="1"/>
</dbReference>
<feature type="domain" description="Histidine kinase/HSP90-like ATPase" evidence="2">
    <location>
        <begin position="121"/>
        <end position="261"/>
    </location>
</feature>
<dbReference type="Pfam" id="PF13581">
    <property type="entry name" value="HATPase_c_2"/>
    <property type="match status" value="1"/>
</dbReference>
<comment type="caution">
    <text evidence="3">The sequence shown here is derived from an EMBL/GenBank/DDBJ whole genome shotgun (WGS) entry which is preliminary data.</text>
</comment>
<dbReference type="GO" id="GO:0004674">
    <property type="term" value="F:protein serine/threonine kinase activity"/>
    <property type="evidence" value="ECO:0007669"/>
    <property type="project" value="UniProtKB-KW"/>
</dbReference>
<dbReference type="AlphaFoldDB" id="A0A2B8B1A5"/>
<keyword evidence="3" id="KW-0547">Nucleotide-binding</keyword>
<evidence type="ECO:0000259" key="2">
    <source>
        <dbReference type="Pfam" id="PF13581"/>
    </source>
</evidence>
<evidence type="ECO:0000256" key="1">
    <source>
        <dbReference type="ARBA" id="ARBA00022527"/>
    </source>
</evidence>
<gene>
    <name evidence="3" type="ORF">CRT60_24570</name>
</gene>
<accession>A0A2B8B1A5</accession>
<organism evidence="3 4">
    <name type="scientific">Azospirillum palustre</name>
    <dbReference type="NCBI Taxonomy" id="2044885"/>
    <lineage>
        <taxon>Bacteria</taxon>
        <taxon>Pseudomonadati</taxon>
        <taxon>Pseudomonadota</taxon>
        <taxon>Alphaproteobacteria</taxon>
        <taxon>Rhodospirillales</taxon>
        <taxon>Azospirillaceae</taxon>
        <taxon>Azospirillum</taxon>
    </lineage>
</organism>
<keyword evidence="1" id="KW-0723">Serine/threonine-protein kinase</keyword>